<comment type="caution">
    <text evidence="2">The sequence shown here is derived from an EMBL/GenBank/DDBJ whole genome shotgun (WGS) entry which is preliminary data.</text>
</comment>
<dbReference type="EMBL" id="MKIN01000019">
    <property type="protein sequence ID" value="OLP51634.1"/>
    <property type="molecule type" value="Genomic_DNA"/>
</dbReference>
<dbReference type="AlphaFoldDB" id="A0A1Q9A9X3"/>
<protein>
    <submittedName>
        <fullName evidence="2">Nitrogen fixation protein</fullName>
    </submittedName>
    <submittedName>
        <fullName evidence="1">Type VI secretion system protein ImpE</fullName>
    </submittedName>
</protein>
<evidence type="ECO:0000313" key="4">
    <source>
        <dbReference type="Proteomes" id="UP000544107"/>
    </source>
</evidence>
<dbReference type="SUPFAM" id="SSF144059">
    <property type="entry name" value="ImpE-like"/>
    <property type="match status" value="1"/>
</dbReference>
<gene>
    <name evidence="2" type="ORF">BJF91_16515</name>
    <name evidence="1" type="ORF">GGQ71_004320</name>
</gene>
<dbReference type="InterPro" id="IPR011990">
    <property type="entry name" value="TPR-like_helical_dom_sf"/>
</dbReference>
<sequence>MSIASRRIADLLDNADLPGALDAVKAALKTGAADHDLRHLYIDLLILDGDYQKADSQCELAVRFQPEDALGFALLRRQIRAMEARKAWFETGAVPDFPGGPTQCDTIALKLNLALKEGAGAEATALLAELDEQRGEVPVSFNGKSVSDVRDLDDRIPHALEVLTDGGAYLWVDFARVAAIAVQPIRRPRDMAFRPAELTLESGAEAAVLLPALYYGADASAALKLGHETEWLDLPGGLVAGLGQRCLLAGEDLVSFHDIERLEAQSAAEKQAAHG</sequence>
<evidence type="ECO:0000313" key="1">
    <source>
        <dbReference type="EMBL" id="MBB4010023.1"/>
    </source>
</evidence>
<organism evidence="2 3">
    <name type="scientific">Allorhizobium taibaishanense</name>
    <dbReference type="NCBI Taxonomy" id="887144"/>
    <lineage>
        <taxon>Bacteria</taxon>
        <taxon>Pseudomonadati</taxon>
        <taxon>Pseudomonadota</taxon>
        <taxon>Alphaproteobacteria</taxon>
        <taxon>Hyphomicrobiales</taxon>
        <taxon>Rhizobiaceae</taxon>
        <taxon>Rhizobium/Agrobacterium group</taxon>
        <taxon>Allorhizobium</taxon>
    </lineage>
</organism>
<reference evidence="2 3" key="1">
    <citation type="submission" date="2016-09" db="EMBL/GenBank/DDBJ databases">
        <title>Rhizobium oryziradicis sp. nov., isolated from the root of rice.</title>
        <authorList>
            <person name="Zhao J."/>
            <person name="Zhang X."/>
        </authorList>
    </citation>
    <scope>NUCLEOTIDE SEQUENCE [LARGE SCALE GENOMIC DNA]</scope>
    <source>
        <strain evidence="2 3">14971</strain>
    </source>
</reference>
<dbReference type="OrthoDB" id="5416084at2"/>
<dbReference type="Proteomes" id="UP000544107">
    <property type="component" value="Unassembled WGS sequence"/>
</dbReference>
<name>A0A1Q9A9X3_9HYPH</name>
<proteinExistence type="predicted"/>
<keyword evidence="3" id="KW-1185">Reference proteome</keyword>
<dbReference type="STRING" id="887144.BJF91_16515"/>
<dbReference type="RefSeq" id="WP_075613327.1">
    <property type="nucleotide sequence ID" value="NZ_JACIED010000006.1"/>
</dbReference>
<evidence type="ECO:0000313" key="2">
    <source>
        <dbReference type="EMBL" id="OLP51634.1"/>
    </source>
</evidence>
<dbReference type="Proteomes" id="UP000185598">
    <property type="component" value="Unassembled WGS sequence"/>
</dbReference>
<reference evidence="1 4" key="2">
    <citation type="submission" date="2020-08" db="EMBL/GenBank/DDBJ databases">
        <title>Genomic Encyclopedia of Type Strains, Phase IV (KMG-IV): sequencing the most valuable type-strain genomes for metagenomic binning, comparative biology and taxonomic classification.</title>
        <authorList>
            <person name="Goeker M."/>
        </authorList>
    </citation>
    <scope>NUCLEOTIDE SEQUENCE [LARGE SCALE GENOMIC DNA]</scope>
    <source>
        <strain evidence="1 4">DSM 100021</strain>
    </source>
</reference>
<dbReference type="Pfam" id="PF07024">
    <property type="entry name" value="ImpE"/>
    <property type="match status" value="1"/>
</dbReference>
<dbReference type="EMBL" id="JACIED010000006">
    <property type="protein sequence ID" value="MBB4010023.1"/>
    <property type="molecule type" value="Genomic_DNA"/>
</dbReference>
<evidence type="ECO:0000313" key="3">
    <source>
        <dbReference type="Proteomes" id="UP000185598"/>
    </source>
</evidence>
<dbReference type="Gene3D" id="1.25.40.10">
    <property type="entry name" value="Tetratricopeptide repeat domain"/>
    <property type="match status" value="1"/>
</dbReference>
<dbReference type="PIRSF" id="PIRSF029288">
    <property type="entry name" value="SciE_ImpE"/>
    <property type="match status" value="1"/>
</dbReference>
<accession>A0A1Q9A9X3</accession>
<dbReference type="InterPro" id="IPR009211">
    <property type="entry name" value="TagJ"/>
</dbReference>